<evidence type="ECO:0000313" key="3">
    <source>
        <dbReference type="Proteomes" id="UP000501387"/>
    </source>
</evidence>
<feature type="transmembrane region" description="Helical" evidence="1">
    <location>
        <begin position="34"/>
        <end position="53"/>
    </location>
</feature>
<feature type="transmembrane region" description="Helical" evidence="1">
    <location>
        <begin position="6"/>
        <end position="27"/>
    </location>
</feature>
<keyword evidence="1" id="KW-0812">Transmembrane</keyword>
<gene>
    <name evidence="2" type="ORF">G7067_03740</name>
</gene>
<dbReference type="AlphaFoldDB" id="A0A6G8FH97"/>
<keyword evidence="3" id="KW-1185">Reference proteome</keyword>
<feature type="transmembrane region" description="Helical" evidence="1">
    <location>
        <begin position="150"/>
        <end position="170"/>
    </location>
</feature>
<keyword evidence="1" id="KW-0472">Membrane</keyword>
<dbReference type="KEGG" id="lins:G7067_03740"/>
<dbReference type="RefSeq" id="WP_166322087.1">
    <property type="nucleotide sequence ID" value="NZ_CP049934.1"/>
</dbReference>
<keyword evidence="1" id="KW-1133">Transmembrane helix</keyword>
<organism evidence="2 3">
    <name type="scientific">Leucobacter insecticola</name>
    <dbReference type="NCBI Taxonomy" id="2714934"/>
    <lineage>
        <taxon>Bacteria</taxon>
        <taxon>Bacillati</taxon>
        <taxon>Actinomycetota</taxon>
        <taxon>Actinomycetes</taxon>
        <taxon>Micrococcales</taxon>
        <taxon>Microbacteriaceae</taxon>
        <taxon>Leucobacter</taxon>
    </lineage>
</organism>
<name>A0A6G8FH97_9MICO</name>
<dbReference type="EMBL" id="CP049934">
    <property type="protein sequence ID" value="QIM15727.1"/>
    <property type="molecule type" value="Genomic_DNA"/>
</dbReference>
<sequence>MIIAIIIGCEIGFWVFIALGLTARYLLRRRKLGAVLLAMTPLVDLILLVAAGWDLAHGGIATFAHSLAAIYLGFSIAYGHRMIAWADLHFAHRFAHGPAPVKLTGVAYTQACWADVIRTLFAVGISAGVLTLLIWIAADDSSTGALTGTFRVLGTILVLELIWAVSYTLWPKKDPADAKVPEPKM</sequence>
<evidence type="ECO:0000313" key="2">
    <source>
        <dbReference type="EMBL" id="QIM15727.1"/>
    </source>
</evidence>
<protein>
    <submittedName>
        <fullName evidence="2">Uncharacterized protein</fullName>
    </submittedName>
</protein>
<proteinExistence type="predicted"/>
<feature type="transmembrane region" description="Helical" evidence="1">
    <location>
        <begin position="120"/>
        <end position="138"/>
    </location>
</feature>
<reference evidence="2 3" key="1">
    <citation type="submission" date="2020-03" db="EMBL/GenBank/DDBJ databases">
        <title>Leucobacter sp. nov., isolated from beetles.</title>
        <authorList>
            <person name="Hyun D.-W."/>
            <person name="Bae J.-W."/>
        </authorList>
    </citation>
    <scope>NUCLEOTIDE SEQUENCE [LARGE SCALE GENOMIC DNA]</scope>
    <source>
        <strain evidence="2 3">HDW9B</strain>
    </source>
</reference>
<feature type="transmembrane region" description="Helical" evidence="1">
    <location>
        <begin position="59"/>
        <end position="79"/>
    </location>
</feature>
<accession>A0A6G8FH97</accession>
<evidence type="ECO:0000256" key="1">
    <source>
        <dbReference type="SAM" id="Phobius"/>
    </source>
</evidence>
<dbReference type="Proteomes" id="UP000501387">
    <property type="component" value="Chromosome"/>
</dbReference>